<name>A0A3G5A4D0_9VIRU</name>
<protein>
    <submittedName>
        <fullName evidence="1">Uncharacterized protein</fullName>
    </submittedName>
</protein>
<evidence type="ECO:0000313" key="1">
    <source>
        <dbReference type="EMBL" id="AYV81972.1"/>
    </source>
</evidence>
<organism evidence="1">
    <name type="scientific">Homavirus sp</name>
    <dbReference type="NCBI Taxonomy" id="2487769"/>
    <lineage>
        <taxon>Viruses</taxon>
        <taxon>Varidnaviria</taxon>
        <taxon>Bamfordvirae</taxon>
        <taxon>Nucleocytoviricota</taxon>
        <taxon>Megaviricetes</taxon>
        <taxon>Imitervirales</taxon>
        <taxon>Mimiviridae</taxon>
        <taxon>Klosneuvirinae</taxon>
    </lineage>
</organism>
<sequence length="123" mass="15101">MDTISFENLYEYPFYIQDINETYTMADMEAIMKHNYLHHIYITSRLQQKYNRVLWKIKNGIRFKKKHNRKRLFNEKSDTIFDQFRNCSKVIVLDENNHDQCISVPPQYIELQENLIEFNNIFL</sequence>
<accession>A0A3G5A4D0</accession>
<gene>
    <name evidence="1" type="ORF">Homavirus1_2</name>
</gene>
<proteinExistence type="predicted"/>
<reference evidence="1" key="1">
    <citation type="submission" date="2018-10" db="EMBL/GenBank/DDBJ databases">
        <title>Hidden diversity of soil giant viruses.</title>
        <authorList>
            <person name="Schulz F."/>
            <person name="Alteio L."/>
            <person name="Goudeau D."/>
            <person name="Ryan E.M."/>
            <person name="Malmstrom R.R."/>
            <person name="Blanchard J."/>
            <person name="Woyke T."/>
        </authorList>
    </citation>
    <scope>NUCLEOTIDE SEQUENCE</scope>
    <source>
        <strain evidence="1">HOV1</strain>
    </source>
</reference>
<dbReference type="EMBL" id="MK072332">
    <property type="protein sequence ID" value="AYV81972.1"/>
    <property type="molecule type" value="Genomic_DNA"/>
</dbReference>